<dbReference type="RefSeq" id="WP_067997229.1">
    <property type="nucleotide sequence ID" value="NZ_CP015596.1"/>
</dbReference>
<dbReference type="Proteomes" id="UP000077143">
    <property type="component" value="Chromosome"/>
</dbReference>
<accession>A0A172UP11</accession>
<dbReference type="EMBL" id="CP015596">
    <property type="protein sequence ID" value="ANE80640.1"/>
    <property type="molecule type" value="Genomic_DNA"/>
</dbReference>
<protein>
    <submittedName>
        <fullName evidence="1">Uncharacterized protein</fullName>
    </submittedName>
</protein>
<evidence type="ECO:0000313" key="2">
    <source>
        <dbReference type="Proteomes" id="UP000077143"/>
    </source>
</evidence>
<name>A0A172UP11_9MYCO</name>
<keyword evidence="2" id="KW-1185">Reference proteome</keyword>
<dbReference type="KEGG" id="madi:A7U43_16190"/>
<dbReference type="OrthoDB" id="4617042at2"/>
<dbReference type="STRING" id="1682113.A7U43_16190"/>
<dbReference type="AlphaFoldDB" id="A0A172UP11"/>
<proteinExistence type="predicted"/>
<evidence type="ECO:0000313" key="1">
    <source>
        <dbReference type="EMBL" id="ANE80640.1"/>
    </source>
</evidence>
<gene>
    <name evidence="1" type="ORF">A7U43_16190</name>
</gene>
<reference evidence="1 2" key="1">
    <citation type="submission" date="2016-05" db="EMBL/GenBank/DDBJ databases">
        <title>Complete genome sequence of a phthalic acid esters degrading Mycobacterium sp. YC-RL4.</title>
        <authorList>
            <person name="Ren L."/>
            <person name="Fan S."/>
            <person name="Ruth N."/>
            <person name="Jia Y."/>
            <person name="Wang J."/>
            <person name="Qiao C."/>
        </authorList>
    </citation>
    <scope>NUCLEOTIDE SEQUENCE [LARGE SCALE GENOMIC DNA]</scope>
    <source>
        <strain evidence="1 2">YC-RL4</strain>
    </source>
</reference>
<organism evidence="1 2">
    <name type="scientific">Mycobacterium adipatum</name>
    <dbReference type="NCBI Taxonomy" id="1682113"/>
    <lineage>
        <taxon>Bacteria</taxon>
        <taxon>Bacillati</taxon>
        <taxon>Actinomycetota</taxon>
        <taxon>Actinomycetes</taxon>
        <taxon>Mycobacteriales</taxon>
        <taxon>Mycobacteriaceae</taxon>
        <taxon>Mycobacterium</taxon>
    </lineage>
</organism>
<sequence length="292" mass="31118">MSGRDRPAGIPASAHQLWDNGAQSEQVRAGDLWVLSWDGEVVGLAAIAAAKHGFVLAWPVTLPGEVSFAPGLVVENSPLGVPVTLWPTRETGIGDHLLDRSLGQLLLPDRIRPISFALDDSDDPGLAFAPGSARDSDNTEADRLMVDHWTELCFNAGGAEEGSFLDSAKVRQAGGSSRIVSEVLGLALPELRALMDGIVPISDEQLTAVAERLGVNRDALVGADPLADVVIDLASPSYKHLIAARTEATGLGEANIRRFARREFALAARNDSDALREAKLRDAINRAGRDIR</sequence>